<keyword evidence="3" id="KW-1185">Reference proteome</keyword>
<dbReference type="RefSeq" id="WP_201870567.1">
    <property type="nucleotide sequence ID" value="NZ_JAERRF010000001.1"/>
</dbReference>
<gene>
    <name evidence="2" type="ORF">JK363_01025</name>
</gene>
<comment type="caution">
    <text evidence="2">The sequence shown here is derived from an EMBL/GenBank/DDBJ whole genome shotgun (WGS) entry which is preliminary data.</text>
</comment>
<reference evidence="2 3" key="1">
    <citation type="submission" date="2021-01" db="EMBL/GenBank/DDBJ databases">
        <title>WGS of actinomycetes isolated from Thailand.</title>
        <authorList>
            <person name="Thawai C."/>
        </authorList>
    </citation>
    <scope>NUCLEOTIDE SEQUENCE [LARGE SCALE GENOMIC DNA]</scope>
    <source>
        <strain evidence="2 3">CA1R205</strain>
    </source>
</reference>
<dbReference type="EMBL" id="JAERRF010000001">
    <property type="protein sequence ID" value="MBL1095278.1"/>
    <property type="molecule type" value="Genomic_DNA"/>
</dbReference>
<dbReference type="Proteomes" id="UP000634229">
    <property type="component" value="Unassembled WGS sequence"/>
</dbReference>
<sequence>MRLKRALSGLAAATTLSVAGIVGLSASPAAAAAVDFDYERPSVGDLDAVIDAWKDNRMLGSVTWQADPGSGSSKGDTLCVGDNWSDGRYIVGTTGEGHRVSTKGHTSGYSKCVTLNVPEGMPMNMRMAIHGSNGTVTSSPFEVRG</sequence>
<keyword evidence="1" id="KW-0732">Signal</keyword>
<name>A0ABS1N5J0_9ACTN</name>
<accession>A0ABS1N5J0</accession>
<feature type="signal peptide" evidence="1">
    <location>
        <begin position="1"/>
        <end position="31"/>
    </location>
</feature>
<evidence type="ECO:0000313" key="2">
    <source>
        <dbReference type="EMBL" id="MBL1095278.1"/>
    </source>
</evidence>
<protein>
    <recommendedName>
        <fullName evidence="4">Secreted protein</fullName>
    </recommendedName>
</protein>
<evidence type="ECO:0000313" key="3">
    <source>
        <dbReference type="Proteomes" id="UP000634229"/>
    </source>
</evidence>
<feature type="chain" id="PRO_5046266368" description="Secreted protein" evidence="1">
    <location>
        <begin position="32"/>
        <end position="145"/>
    </location>
</feature>
<evidence type="ECO:0008006" key="4">
    <source>
        <dbReference type="Google" id="ProtNLM"/>
    </source>
</evidence>
<proteinExistence type="predicted"/>
<organism evidence="2 3">
    <name type="scientific">Streptomyces coffeae</name>
    <dbReference type="NCBI Taxonomy" id="621382"/>
    <lineage>
        <taxon>Bacteria</taxon>
        <taxon>Bacillati</taxon>
        <taxon>Actinomycetota</taxon>
        <taxon>Actinomycetes</taxon>
        <taxon>Kitasatosporales</taxon>
        <taxon>Streptomycetaceae</taxon>
        <taxon>Streptomyces</taxon>
    </lineage>
</organism>
<evidence type="ECO:0000256" key="1">
    <source>
        <dbReference type="SAM" id="SignalP"/>
    </source>
</evidence>